<keyword evidence="9" id="KW-1185">Reference proteome</keyword>
<organism evidence="8 9">
    <name type="scientific">Cetobacterium ceti</name>
    <dbReference type="NCBI Taxonomy" id="180163"/>
    <lineage>
        <taxon>Bacteria</taxon>
        <taxon>Fusobacteriati</taxon>
        <taxon>Fusobacteriota</taxon>
        <taxon>Fusobacteriia</taxon>
        <taxon>Fusobacteriales</taxon>
        <taxon>Fusobacteriaceae</taxon>
        <taxon>Cetobacterium</taxon>
    </lineage>
</organism>
<dbReference type="PANTHER" id="PTHR33280:SF6">
    <property type="entry name" value="LARGE RIBOSOMAL SUBUNIT PROTEIN BL31A"/>
    <property type="match status" value="1"/>
</dbReference>
<dbReference type="GO" id="GO:0006412">
    <property type="term" value="P:translation"/>
    <property type="evidence" value="ECO:0007669"/>
    <property type="project" value="UniProtKB-UniRule"/>
</dbReference>
<comment type="function">
    <text evidence="7">Binds the 23S rRNA.</text>
</comment>
<dbReference type="GO" id="GO:0046872">
    <property type="term" value="F:metal ion binding"/>
    <property type="evidence" value="ECO:0007669"/>
    <property type="project" value="UniProtKB-KW"/>
</dbReference>
<gene>
    <name evidence="7" type="primary">rpmE</name>
    <name evidence="8" type="ORF">SAMN02745174_00636</name>
</gene>
<proteinExistence type="inferred from homology"/>
<protein>
    <recommendedName>
        <fullName evidence="6 7">Large ribosomal subunit protein bL31</fullName>
    </recommendedName>
</protein>
<dbReference type="GO" id="GO:0019843">
    <property type="term" value="F:rRNA binding"/>
    <property type="evidence" value="ECO:0007669"/>
    <property type="project" value="UniProtKB-KW"/>
</dbReference>
<dbReference type="InterPro" id="IPR042105">
    <property type="entry name" value="Ribosomal_bL31_sf"/>
</dbReference>
<keyword evidence="3 7" id="KW-0694">RNA-binding</keyword>
<dbReference type="Gene3D" id="4.10.830.30">
    <property type="entry name" value="Ribosomal protein L31"/>
    <property type="match status" value="1"/>
</dbReference>
<dbReference type="RefSeq" id="WP_078693169.1">
    <property type="nucleotide sequence ID" value="NZ_FUWX01000005.1"/>
</dbReference>
<comment type="cofactor">
    <cofactor evidence="7">
        <name>Zn(2+)</name>
        <dbReference type="ChEBI" id="CHEBI:29105"/>
    </cofactor>
    <text evidence="7">Binds 1 zinc ion per subunit.</text>
</comment>
<sequence length="70" mass="7920">MRKGIHPAYNTITVECTCGEKFETRSTYAKGDELKIAVCSKCHPFYTGKAKFIDAAGRVEQFNKRFGLKK</sequence>
<keyword evidence="5 7" id="KW-0687">Ribonucleoprotein</keyword>
<dbReference type="NCBIfam" id="NF001809">
    <property type="entry name" value="PRK00528.1"/>
    <property type="match status" value="1"/>
</dbReference>
<dbReference type="Pfam" id="PF01197">
    <property type="entry name" value="Ribosomal_L31"/>
    <property type="match status" value="1"/>
</dbReference>
<dbReference type="HAMAP" id="MF_00501">
    <property type="entry name" value="Ribosomal_bL31_1"/>
    <property type="match status" value="1"/>
</dbReference>
<keyword evidence="7" id="KW-0862">Zinc</keyword>
<evidence type="ECO:0000256" key="6">
    <source>
        <dbReference type="ARBA" id="ARBA00035687"/>
    </source>
</evidence>
<feature type="binding site" evidence="7">
    <location>
        <position position="16"/>
    </location>
    <ligand>
        <name>Zn(2+)</name>
        <dbReference type="ChEBI" id="CHEBI:29105"/>
    </ligand>
</feature>
<dbReference type="STRING" id="180163.SAMN02745174_00636"/>
<accession>A0A1T4KWX2</accession>
<comment type="subunit">
    <text evidence="7">Part of the 50S ribosomal subunit.</text>
</comment>
<evidence type="ECO:0000256" key="3">
    <source>
        <dbReference type="ARBA" id="ARBA00022884"/>
    </source>
</evidence>
<keyword evidence="4 7" id="KW-0689">Ribosomal protein</keyword>
<dbReference type="NCBIfam" id="TIGR00105">
    <property type="entry name" value="L31"/>
    <property type="match status" value="1"/>
</dbReference>
<dbReference type="GO" id="GO:0003735">
    <property type="term" value="F:structural constituent of ribosome"/>
    <property type="evidence" value="ECO:0007669"/>
    <property type="project" value="InterPro"/>
</dbReference>
<reference evidence="8 9" key="1">
    <citation type="submission" date="2017-02" db="EMBL/GenBank/DDBJ databases">
        <authorList>
            <person name="Peterson S.W."/>
        </authorList>
    </citation>
    <scope>NUCLEOTIDE SEQUENCE [LARGE SCALE GENOMIC DNA]</scope>
    <source>
        <strain evidence="8 9">ATCC 700028</strain>
    </source>
</reference>
<feature type="binding site" evidence="7">
    <location>
        <position position="18"/>
    </location>
    <ligand>
        <name>Zn(2+)</name>
        <dbReference type="ChEBI" id="CHEBI:29105"/>
    </ligand>
</feature>
<dbReference type="InterPro" id="IPR034704">
    <property type="entry name" value="Ribosomal_bL28/bL31-like_sf"/>
</dbReference>
<feature type="binding site" evidence="7">
    <location>
        <position position="39"/>
    </location>
    <ligand>
        <name>Zn(2+)</name>
        <dbReference type="ChEBI" id="CHEBI:29105"/>
    </ligand>
</feature>
<keyword evidence="7" id="KW-0479">Metal-binding</keyword>
<name>A0A1T4KWX2_9FUSO</name>
<comment type="similarity">
    <text evidence="1 7">Belongs to the bacterial ribosomal protein bL31 family. Type A subfamily.</text>
</comment>
<evidence type="ECO:0000313" key="8">
    <source>
        <dbReference type="EMBL" id="SJZ46926.1"/>
    </source>
</evidence>
<dbReference type="SUPFAM" id="SSF143800">
    <property type="entry name" value="L28p-like"/>
    <property type="match status" value="1"/>
</dbReference>
<dbReference type="NCBIfam" id="NF000612">
    <property type="entry name" value="PRK00019.1"/>
    <property type="match status" value="1"/>
</dbReference>
<evidence type="ECO:0000313" key="9">
    <source>
        <dbReference type="Proteomes" id="UP000191153"/>
    </source>
</evidence>
<dbReference type="PRINTS" id="PR01249">
    <property type="entry name" value="RIBOSOMALL31"/>
</dbReference>
<dbReference type="GO" id="GO:0005840">
    <property type="term" value="C:ribosome"/>
    <property type="evidence" value="ECO:0007669"/>
    <property type="project" value="UniProtKB-KW"/>
</dbReference>
<evidence type="ECO:0000256" key="1">
    <source>
        <dbReference type="ARBA" id="ARBA00009296"/>
    </source>
</evidence>
<dbReference type="EMBL" id="FUWX01000005">
    <property type="protein sequence ID" value="SJZ46926.1"/>
    <property type="molecule type" value="Genomic_DNA"/>
</dbReference>
<dbReference type="InterPro" id="IPR027491">
    <property type="entry name" value="Ribosomal_bL31_A"/>
</dbReference>
<evidence type="ECO:0000256" key="7">
    <source>
        <dbReference type="HAMAP-Rule" id="MF_00501"/>
    </source>
</evidence>
<feature type="binding site" evidence="7">
    <location>
        <position position="42"/>
    </location>
    <ligand>
        <name>Zn(2+)</name>
        <dbReference type="ChEBI" id="CHEBI:29105"/>
    </ligand>
</feature>
<dbReference type="GO" id="GO:1990904">
    <property type="term" value="C:ribonucleoprotein complex"/>
    <property type="evidence" value="ECO:0007669"/>
    <property type="project" value="UniProtKB-KW"/>
</dbReference>
<evidence type="ECO:0000256" key="5">
    <source>
        <dbReference type="ARBA" id="ARBA00023274"/>
    </source>
</evidence>
<dbReference type="Proteomes" id="UP000191153">
    <property type="component" value="Unassembled WGS sequence"/>
</dbReference>
<dbReference type="InterPro" id="IPR002150">
    <property type="entry name" value="Ribosomal_bL31"/>
</dbReference>
<dbReference type="AlphaFoldDB" id="A0A1T4KWX2"/>
<dbReference type="PANTHER" id="PTHR33280">
    <property type="entry name" value="50S RIBOSOMAL PROTEIN L31, CHLOROPLASTIC"/>
    <property type="match status" value="1"/>
</dbReference>
<keyword evidence="2 7" id="KW-0699">rRNA-binding</keyword>
<dbReference type="OrthoDB" id="9803251at2"/>
<evidence type="ECO:0000256" key="2">
    <source>
        <dbReference type="ARBA" id="ARBA00022730"/>
    </source>
</evidence>
<evidence type="ECO:0000256" key="4">
    <source>
        <dbReference type="ARBA" id="ARBA00022980"/>
    </source>
</evidence>